<evidence type="ECO:0000256" key="1">
    <source>
        <dbReference type="ARBA" id="ARBA00022679"/>
    </source>
</evidence>
<evidence type="ECO:0000256" key="2">
    <source>
        <dbReference type="ARBA" id="ARBA00022777"/>
    </source>
</evidence>
<organism evidence="4">
    <name type="scientific">freshwater metagenome</name>
    <dbReference type="NCBI Taxonomy" id="449393"/>
    <lineage>
        <taxon>unclassified sequences</taxon>
        <taxon>metagenomes</taxon>
        <taxon>ecological metagenomes</taxon>
    </lineage>
</organism>
<dbReference type="PANTHER" id="PTHR10584">
    <property type="entry name" value="SUGAR KINASE"/>
    <property type="match status" value="1"/>
</dbReference>
<dbReference type="Gene3D" id="3.40.1190.20">
    <property type="match status" value="1"/>
</dbReference>
<evidence type="ECO:0000259" key="3">
    <source>
        <dbReference type="Pfam" id="PF00294"/>
    </source>
</evidence>
<dbReference type="AlphaFoldDB" id="A0A6J6VCV0"/>
<protein>
    <submittedName>
        <fullName evidence="4">Unannotated protein</fullName>
    </submittedName>
</protein>
<dbReference type="InterPro" id="IPR011611">
    <property type="entry name" value="PfkB_dom"/>
</dbReference>
<sequence>MRSGVLSIGTITVDYAKKIDHLPELEALVTIDEVSSSTGGPGLNIAFDIKQLDPQLRIEAIGCLGQDVNGKFIIDQSSKIGLINDRMQPSINPISGFTDAMTLKSNGKRTFLFHIGSNNDLDFDVIDIDLHKPKILHLGAPGVHSKMDKVDANGESGWVRVLKRAKSLGIHTNLEMIHLDAESEKALVLPCLPYLSSIIINESEAGALVDIPFKVDGADSDVDWITMELIASKLITLGVSQLAVIHTPAGCVAADSTGKTWRQGSVKVPLSQIKGTSGAGDAFAAGVVYGIHQAWPVQDCLELGVATAAQNIQSDKTAADIAQYETTLSQSRSLGYRNTSK</sequence>
<feature type="domain" description="Carbohydrate kinase PfkB" evidence="3">
    <location>
        <begin position="5"/>
        <end position="319"/>
    </location>
</feature>
<evidence type="ECO:0000313" key="4">
    <source>
        <dbReference type="EMBL" id="CAB4769526.1"/>
    </source>
</evidence>
<keyword evidence="2" id="KW-0418">Kinase</keyword>
<keyword evidence="1" id="KW-0808">Transferase</keyword>
<dbReference type="PANTHER" id="PTHR10584:SF166">
    <property type="entry name" value="RIBOKINASE"/>
    <property type="match status" value="1"/>
</dbReference>
<dbReference type="EMBL" id="CAEZZO010000096">
    <property type="protein sequence ID" value="CAB4769526.1"/>
    <property type="molecule type" value="Genomic_DNA"/>
</dbReference>
<reference evidence="4" key="1">
    <citation type="submission" date="2020-05" db="EMBL/GenBank/DDBJ databases">
        <authorList>
            <person name="Chiriac C."/>
            <person name="Salcher M."/>
            <person name="Ghai R."/>
            <person name="Kavagutti S V."/>
        </authorList>
    </citation>
    <scope>NUCLEOTIDE SEQUENCE</scope>
</reference>
<accession>A0A6J6VCV0</accession>
<dbReference type="SUPFAM" id="SSF53613">
    <property type="entry name" value="Ribokinase-like"/>
    <property type="match status" value="1"/>
</dbReference>
<dbReference type="InterPro" id="IPR029056">
    <property type="entry name" value="Ribokinase-like"/>
</dbReference>
<name>A0A6J6VCV0_9ZZZZ</name>
<dbReference type="Pfam" id="PF00294">
    <property type="entry name" value="PfkB"/>
    <property type="match status" value="1"/>
</dbReference>
<dbReference type="GO" id="GO:0016301">
    <property type="term" value="F:kinase activity"/>
    <property type="evidence" value="ECO:0007669"/>
    <property type="project" value="UniProtKB-KW"/>
</dbReference>
<gene>
    <name evidence="4" type="ORF">UFOPK2886_00683</name>
</gene>
<dbReference type="GO" id="GO:0005829">
    <property type="term" value="C:cytosol"/>
    <property type="evidence" value="ECO:0007669"/>
    <property type="project" value="TreeGrafter"/>
</dbReference>
<proteinExistence type="predicted"/>